<dbReference type="HOGENOM" id="CLU_006344_10_2_1"/>
<dbReference type="EMBL" id="KN833821">
    <property type="protein sequence ID" value="KIK17703.1"/>
    <property type="molecule type" value="Genomic_DNA"/>
</dbReference>
<evidence type="ECO:0000313" key="3">
    <source>
        <dbReference type="EMBL" id="KIK17703.1"/>
    </source>
</evidence>
<dbReference type="Pfam" id="PF18759">
    <property type="entry name" value="Plavaka"/>
    <property type="match status" value="1"/>
</dbReference>
<feature type="domain" description="DUF6830" evidence="2">
    <location>
        <begin position="761"/>
        <end position="875"/>
    </location>
</feature>
<evidence type="ECO:0000256" key="1">
    <source>
        <dbReference type="SAM" id="MobiDB-lite"/>
    </source>
</evidence>
<dbReference type="OrthoDB" id="3232986at2759"/>
<dbReference type="Proteomes" id="UP000054018">
    <property type="component" value="Unassembled WGS sequence"/>
</dbReference>
<reference evidence="4" key="2">
    <citation type="submission" date="2015-01" db="EMBL/GenBank/DDBJ databases">
        <title>Evolutionary Origins and Diversification of the Mycorrhizal Mutualists.</title>
        <authorList>
            <consortium name="DOE Joint Genome Institute"/>
            <consortium name="Mycorrhizal Genomics Consortium"/>
            <person name="Kohler A."/>
            <person name="Kuo A."/>
            <person name="Nagy L.G."/>
            <person name="Floudas D."/>
            <person name="Copeland A."/>
            <person name="Barry K.W."/>
            <person name="Cichocki N."/>
            <person name="Veneault-Fourrey C."/>
            <person name="LaButti K."/>
            <person name="Lindquist E.A."/>
            <person name="Lipzen A."/>
            <person name="Lundell T."/>
            <person name="Morin E."/>
            <person name="Murat C."/>
            <person name="Riley R."/>
            <person name="Ohm R."/>
            <person name="Sun H."/>
            <person name="Tunlid A."/>
            <person name="Henrissat B."/>
            <person name="Grigoriev I.V."/>
            <person name="Hibbett D.S."/>
            <person name="Martin F."/>
        </authorList>
    </citation>
    <scope>NUCLEOTIDE SEQUENCE [LARGE SCALE GENOMIC DNA]</scope>
    <source>
        <strain evidence="4">441</strain>
    </source>
</reference>
<feature type="compositionally biased region" description="Acidic residues" evidence="1">
    <location>
        <begin position="62"/>
        <end position="77"/>
    </location>
</feature>
<evidence type="ECO:0000313" key="4">
    <source>
        <dbReference type="Proteomes" id="UP000054018"/>
    </source>
</evidence>
<evidence type="ECO:0000259" key="2">
    <source>
        <dbReference type="Pfam" id="PF20722"/>
    </source>
</evidence>
<feature type="region of interest" description="Disordered" evidence="1">
    <location>
        <begin position="56"/>
        <end position="112"/>
    </location>
</feature>
<gene>
    <name evidence="3" type="ORF">PISMIDRAFT_110851</name>
</gene>
<dbReference type="Pfam" id="PF20722">
    <property type="entry name" value="DUF6830"/>
    <property type="match status" value="1"/>
</dbReference>
<dbReference type="InterPro" id="IPR041078">
    <property type="entry name" value="Plavaka"/>
</dbReference>
<name>A0A0C9ZCL3_9AGAM</name>
<sequence>MAAADPFLISLPAPVNTGFTCPNCVTSFTTEHAVIQHLSRPGSCGQWLVRTLPSMEPAESPLGDEDAVDTSDSDNGDDADKNLDGLSDDDCGDDTESGNRANTLYSLGPDVDTAPHPALASRVRTYHPNQGQCLKGGLNHLQRMDQDEFAPIRDSENVYYPFASESEWELANWLASGVLSQKDIDAYLHLQRTKDLAVSFNTAKDLRARIESLPEVPRWRFQEIKVGSYQTKDPLILYWRDGLEVVEHLFRNPVFAHCMDLDPYQEFEETPNGMERVYGEFMSADQAWKMQDSLPSGHSFVGVIGASDKTPLTIGTGNKEMHPLLLSLANIHAGVRMKATSHSFALAAYLPIPKFRNVSPAVQAVLSARVYHFAVSIVMKELKGASRDGTVLSDPNGDLRIIHTPLVAWIADYPEQLLVACVSSKNSPISIATAAHFGDPIPHPPRLRQNTLAAIREACIACDPCDIVSFHKVCLAMRLNGVVEPFWGDWGDACPSLFLTPDALHQWHKFYFDHCLQWVINIIGGKELDRRLALLQPRTGTRSWPNGISTLKQCTGREHRDLEKVLPAVAAGALPDDVLCAIRALTEFIFLAQNVYHCDETLHALAEALREFHHYKQGIISAGGRQGKNGPLQHFQIPKLELAQHVVRSTRAMGAAYQWSSDITERCHITHVKTPYRLSNRRDFHTQCCRFLDRQEKQRFFQLFTTLKTAGAPLINEMVYEATQMQMHYPESTWVANVLPNEQRVGSIASRKSIFDNSRSRISSDNSTAFLVTVKPHFPSISVDDTAFLSINDLRPALGDFFSGRSYTSRNGRRLSLPNCPLPFSDFHAWNKFRIQQRSVQDPLSLSPPQTIQAVPPSTNMPWGRANTVLISHESGDAISADRADERYLVAQVRVILLPITVPPSPLLLYVDFFNFSNAHFAVVDGVRVAAPAPKIEMFVVQRRVRNNGQALGDIIHLDDVHQVVQLVPKFGAQAPPEMTCDNSLEVGREFYVNGFADKEIFHAILSYQ</sequence>
<feature type="compositionally biased region" description="Acidic residues" evidence="1">
    <location>
        <begin position="86"/>
        <end position="96"/>
    </location>
</feature>
<proteinExistence type="predicted"/>
<dbReference type="AlphaFoldDB" id="A0A0C9ZCL3"/>
<accession>A0A0C9ZCL3</accession>
<reference evidence="3 4" key="1">
    <citation type="submission" date="2014-04" db="EMBL/GenBank/DDBJ databases">
        <authorList>
            <consortium name="DOE Joint Genome Institute"/>
            <person name="Kuo A."/>
            <person name="Kohler A."/>
            <person name="Costa M.D."/>
            <person name="Nagy L.G."/>
            <person name="Floudas D."/>
            <person name="Copeland A."/>
            <person name="Barry K.W."/>
            <person name="Cichocki N."/>
            <person name="Veneault-Fourrey C."/>
            <person name="LaButti K."/>
            <person name="Lindquist E.A."/>
            <person name="Lipzen A."/>
            <person name="Lundell T."/>
            <person name="Morin E."/>
            <person name="Murat C."/>
            <person name="Sun H."/>
            <person name="Tunlid A."/>
            <person name="Henrissat B."/>
            <person name="Grigoriev I.V."/>
            <person name="Hibbett D.S."/>
            <person name="Martin F."/>
            <person name="Nordberg H.P."/>
            <person name="Cantor M.N."/>
            <person name="Hua S.X."/>
        </authorList>
    </citation>
    <scope>NUCLEOTIDE SEQUENCE [LARGE SCALE GENOMIC DNA]</scope>
    <source>
        <strain evidence="3 4">441</strain>
    </source>
</reference>
<organism evidence="3 4">
    <name type="scientific">Pisolithus microcarpus 441</name>
    <dbReference type="NCBI Taxonomy" id="765257"/>
    <lineage>
        <taxon>Eukaryota</taxon>
        <taxon>Fungi</taxon>
        <taxon>Dikarya</taxon>
        <taxon>Basidiomycota</taxon>
        <taxon>Agaricomycotina</taxon>
        <taxon>Agaricomycetes</taxon>
        <taxon>Agaricomycetidae</taxon>
        <taxon>Boletales</taxon>
        <taxon>Sclerodermatineae</taxon>
        <taxon>Pisolithaceae</taxon>
        <taxon>Pisolithus</taxon>
    </lineage>
</organism>
<dbReference type="InterPro" id="IPR049233">
    <property type="entry name" value="DUF6830"/>
</dbReference>
<protein>
    <recommendedName>
        <fullName evidence="2">DUF6830 domain-containing protein</fullName>
    </recommendedName>
</protein>
<keyword evidence="4" id="KW-1185">Reference proteome</keyword>